<dbReference type="InterPro" id="IPR005467">
    <property type="entry name" value="His_kinase_dom"/>
</dbReference>
<dbReference type="GO" id="GO:0005886">
    <property type="term" value="C:plasma membrane"/>
    <property type="evidence" value="ECO:0007669"/>
    <property type="project" value="UniProtKB-SubCell"/>
</dbReference>
<reference evidence="14 15" key="1">
    <citation type="submission" date="2017-10" db="EMBL/GenBank/DDBJ databases">
        <title>Comparative genomics between pathogenic Norcardia.</title>
        <authorList>
            <person name="Zeng L."/>
        </authorList>
    </citation>
    <scope>NUCLEOTIDE SEQUENCE [LARGE SCALE GENOMIC DNA]</scope>
    <source>
        <strain evidence="14 15">NC_YFY_NT001</strain>
    </source>
</reference>
<accession>A0A291RSV8</accession>
<dbReference type="EMBL" id="CP023778">
    <property type="protein sequence ID" value="ATL70328.1"/>
    <property type="molecule type" value="Genomic_DNA"/>
</dbReference>
<dbReference type="PANTHER" id="PTHR45436:SF5">
    <property type="entry name" value="SENSOR HISTIDINE KINASE TRCS"/>
    <property type="match status" value="1"/>
</dbReference>
<dbReference type="AlphaFoldDB" id="A0A291RSV8"/>
<dbReference type="Pfam" id="PF00512">
    <property type="entry name" value="HisKA"/>
    <property type="match status" value="1"/>
</dbReference>
<gene>
    <name evidence="14" type="ORF">CRH09_33250</name>
</gene>
<evidence type="ECO:0000259" key="12">
    <source>
        <dbReference type="PROSITE" id="PS50109"/>
    </source>
</evidence>
<dbReference type="InterPro" id="IPR036097">
    <property type="entry name" value="HisK_dim/P_sf"/>
</dbReference>
<evidence type="ECO:0000256" key="4">
    <source>
        <dbReference type="ARBA" id="ARBA00022553"/>
    </source>
</evidence>
<dbReference type="Pfam" id="PF00672">
    <property type="entry name" value="HAMP"/>
    <property type="match status" value="1"/>
</dbReference>
<keyword evidence="8 11" id="KW-1133">Transmembrane helix</keyword>
<evidence type="ECO:0000259" key="13">
    <source>
        <dbReference type="PROSITE" id="PS50885"/>
    </source>
</evidence>
<keyword evidence="5" id="KW-0808">Transferase</keyword>
<name>A0A291RSV8_9NOCA</name>
<feature type="transmembrane region" description="Helical" evidence="11">
    <location>
        <begin position="12"/>
        <end position="37"/>
    </location>
</feature>
<evidence type="ECO:0000256" key="7">
    <source>
        <dbReference type="ARBA" id="ARBA00022777"/>
    </source>
</evidence>
<keyword evidence="10 11" id="KW-0472">Membrane</keyword>
<dbReference type="SUPFAM" id="SSF47384">
    <property type="entry name" value="Homodimeric domain of signal transducing histidine kinase"/>
    <property type="match status" value="1"/>
</dbReference>
<dbReference type="RefSeq" id="WP_098697310.1">
    <property type="nucleotide sequence ID" value="NZ_CP023778.1"/>
</dbReference>
<dbReference type="SMART" id="SM00388">
    <property type="entry name" value="HisKA"/>
    <property type="match status" value="1"/>
</dbReference>
<keyword evidence="4" id="KW-0597">Phosphoprotein</keyword>
<dbReference type="PROSITE" id="PS50885">
    <property type="entry name" value="HAMP"/>
    <property type="match status" value="1"/>
</dbReference>
<evidence type="ECO:0000256" key="8">
    <source>
        <dbReference type="ARBA" id="ARBA00022989"/>
    </source>
</evidence>
<comment type="subcellular location">
    <subcellularLocation>
        <location evidence="2">Cell membrane</location>
    </subcellularLocation>
</comment>
<feature type="domain" description="Histidine kinase" evidence="12">
    <location>
        <begin position="225"/>
        <end position="444"/>
    </location>
</feature>
<keyword evidence="6 11" id="KW-0812">Transmembrane</keyword>
<dbReference type="InterPro" id="IPR050428">
    <property type="entry name" value="TCS_sensor_his_kinase"/>
</dbReference>
<feature type="transmembrane region" description="Helical" evidence="11">
    <location>
        <begin position="133"/>
        <end position="154"/>
    </location>
</feature>
<dbReference type="PRINTS" id="PR00344">
    <property type="entry name" value="BCTRLSENSOR"/>
</dbReference>
<dbReference type="SUPFAM" id="SSF55874">
    <property type="entry name" value="ATPase domain of HSP90 chaperone/DNA topoisomerase II/histidine kinase"/>
    <property type="match status" value="1"/>
</dbReference>
<evidence type="ECO:0000256" key="1">
    <source>
        <dbReference type="ARBA" id="ARBA00000085"/>
    </source>
</evidence>
<dbReference type="SUPFAM" id="SSF158472">
    <property type="entry name" value="HAMP domain-like"/>
    <property type="match status" value="1"/>
</dbReference>
<dbReference type="InterPro" id="IPR003660">
    <property type="entry name" value="HAMP_dom"/>
</dbReference>
<keyword evidence="7 14" id="KW-0418">Kinase</keyword>
<dbReference type="InterPro" id="IPR003661">
    <property type="entry name" value="HisK_dim/P_dom"/>
</dbReference>
<dbReference type="InterPro" id="IPR003594">
    <property type="entry name" value="HATPase_dom"/>
</dbReference>
<dbReference type="PROSITE" id="PS50109">
    <property type="entry name" value="HIS_KIN"/>
    <property type="match status" value="1"/>
</dbReference>
<dbReference type="GeneID" id="88362138"/>
<dbReference type="SMART" id="SM00387">
    <property type="entry name" value="HATPase_c"/>
    <property type="match status" value="1"/>
</dbReference>
<evidence type="ECO:0000256" key="9">
    <source>
        <dbReference type="ARBA" id="ARBA00023012"/>
    </source>
</evidence>
<dbReference type="Proteomes" id="UP000221961">
    <property type="component" value="Chromosome"/>
</dbReference>
<dbReference type="CDD" id="cd06225">
    <property type="entry name" value="HAMP"/>
    <property type="match status" value="1"/>
</dbReference>
<evidence type="ECO:0000256" key="5">
    <source>
        <dbReference type="ARBA" id="ARBA00022679"/>
    </source>
</evidence>
<evidence type="ECO:0000313" key="15">
    <source>
        <dbReference type="Proteomes" id="UP000221961"/>
    </source>
</evidence>
<evidence type="ECO:0000313" key="14">
    <source>
        <dbReference type="EMBL" id="ATL70328.1"/>
    </source>
</evidence>
<dbReference type="GO" id="GO:0000155">
    <property type="term" value="F:phosphorelay sensor kinase activity"/>
    <property type="evidence" value="ECO:0007669"/>
    <property type="project" value="InterPro"/>
</dbReference>
<evidence type="ECO:0000256" key="11">
    <source>
        <dbReference type="SAM" id="Phobius"/>
    </source>
</evidence>
<organism evidence="14 15">
    <name type="scientific">Nocardia terpenica</name>
    <dbReference type="NCBI Taxonomy" id="455432"/>
    <lineage>
        <taxon>Bacteria</taxon>
        <taxon>Bacillati</taxon>
        <taxon>Actinomycetota</taxon>
        <taxon>Actinomycetes</taxon>
        <taxon>Mycobacteriales</taxon>
        <taxon>Nocardiaceae</taxon>
        <taxon>Nocardia</taxon>
    </lineage>
</organism>
<evidence type="ECO:0000256" key="2">
    <source>
        <dbReference type="ARBA" id="ARBA00004236"/>
    </source>
</evidence>
<dbReference type="Gene3D" id="6.10.340.10">
    <property type="match status" value="1"/>
</dbReference>
<feature type="domain" description="HAMP" evidence="13">
    <location>
        <begin position="157"/>
        <end position="210"/>
    </location>
</feature>
<dbReference type="CDD" id="cd00082">
    <property type="entry name" value="HisKA"/>
    <property type="match status" value="1"/>
</dbReference>
<evidence type="ECO:0000256" key="10">
    <source>
        <dbReference type="ARBA" id="ARBA00023136"/>
    </source>
</evidence>
<protein>
    <recommendedName>
        <fullName evidence="3">histidine kinase</fullName>
        <ecNumber evidence="3">2.7.13.3</ecNumber>
    </recommendedName>
</protein>
<evidence type="ECO:0000256" key="6">
    <source>
        <dbReference type="ARBA" id="ARBA00022692"/>
    </source>
</evidence>
<evidence type="ECO:0000256" key="3">
    <source>
        <dbReference type="ARBA" id="ARBA00012438"/>
    </source>
</evidence>
<dbReference type="KEGG" id="ntp:CRH09_33250"/>
<dbReference type="Pfam" id="PF02518">
    <property type="entry name" value="HATPase_c"/>
    <property type="match status" value="1"/>
</dbReference>
<proteinExistence type="predicted"/>
<sequence length="444" mass="47393">MRTVSLRRRVTLTAALVSGVALIAVGLIVHSLFAIVVTRGETAVLNDRVQLAKQLAQQNTSPADLIVRVDNRSVRARLVLPDGHVYGSLSPKHEAAFPTKTRHVLLTGPGQLDRARLALQVDTPLLAKIQSRLGWVLAGAITAAIVVIAGGLWFGGRRALAPLDAMTGLARDIARGGRGRRLSPSRTDTELGRTASAFDEMLDALEGAEARARGSERQLRAFVGDAAHELRTPIAGIRAIAEAVLHQPADTDPAERERMHLLLAREAQRAGRLVEDLLDMARIDAGLHLRTEPVNLYELARTQLDRMRMLHPDTDFRLDGEPVTVAADPERIGRILTNVLSNACQAMTAGTEGGTVTVSVDGSATTARVTIADTGPGVPAADRERIFDRLVRLDSARDHRSEGAGLGLAIARGIARAHHGDLTCAESPPGSTGAVFVLTLPLPS</sequence>
<dbReference type="Gene3D" id="1.10.287.130">
    <property type="match status" value="1"/>
</dbReference>
<dbReference type="PANTHER" id="PTHR45436">
    <property type="entry name" value="SENSOR HISTIDINE KINASE YKOH"/>
    <property type="match status" value="1"/>
</dbReference>
<dbReference type="EC" id="2.7.13.3" evidence="3"/>
<keyword evidence="9" id="KW-0902">Two-component regulatory system</keyword>
<dbReference type="InterPro" id="IPR004358">
    <property type="entry name" value="Sig_transdc_His_kin-like_C"/>
</dbReference>
<dbReference type="Gene3D" id="3.30.565.10">
    <property type="entry name" value="Histidine kinase-like ATPase, C-terminal domain"/>
    <property type="match status" value="1"/>
</dbReference>
<dbReference type="SMART" id="SM00304">
    <property type="entry name" value="HAMP"/>
    <property type="match status" value="1"/>
</dbReference>
<dbReference type="InterPro" id="IPR036890">
    <property type="entry name" value="HATPase_C_sf"/>
</dbReference>
<comment type="catalytic activity">
    <reaction evidence="1">
        <text>ATP + protein L-histidine = ADP + protein N-phospho-L-histidine.</text>
        <dbReference type="EC" id="2.7.13.3"/>
    </reaction>
</comment>